<sequence>AIVITGLLQFIIQFVFFLGFLLYYWSQGAQVAPTIMVFTLPLILLQMAILGLGMGVLISSLVTKYRDLTFAMTFGVQLWMYITPVVYPLTQVPEQYRIFYVLNPMVSIVESFRGAFLGVSTIEPNHILISIMVTLGIFFTGVVLFSRIEKTFMDTV</sequence>
<keyword evidence="5 7" id="KW-1133">Transmembrane helix</keyword>
<evidence type="ECO:0000256" key="2">
    <source>
        <dbReference type="ARBA" id="ARBA00022448"/>
    </source>
</evidence>
<evidence type="ECO:0000256" key="4">
    <source>
        <dbReference type="ARBA" id="ARBA00022692"/>
    </source>
</evidence>
<feature type="domain" description="ABC-2 type transporter transmembrane" evidence="8">
    <location>
        <begin position="4"/>
        <end position="116"/>
    </location>
</feature>
<feature type="non-terminal residue" evidence="9">
    <location>
        <position position="1"/>
    </location>
</feature>
<comment type="subcellular location">
    <subcellularLocation>
        <location evidence="1">Cell inner membrane</location>
        <topology evidence="1">Multi-pass membrane protein</topology>
    </subcellularLocation>
</comment>
<dbReference type="GO" id="GO:0005886">
    <property type="term" value="C:plasma membrane"/>
    <property type="evidence" value="ECO:0007669"/>
    <property type="project" value="UniProtKB-SubCell"/>
</dbReference>
<keyword evidence="2" id="KW-0813">Transport</keyword>
<dbReference type="EMBL" id="UINC01110694">
    <property type="protein sequence ID" value="SVC78371.1"/>
    <property type="molecule type" value="Genomic_DNA"/>
</dbReference>
<feature type="transmembrane region" description="Helical" evidence="7">
    <location>
        <begin position="126"/>
        <end position="145"/>
    </location>
</feature>
<protein>
    <recommendedName>
        <fullName evidence="8">ABC-2 type transporter transmembrane domain-containing protein</fullName>
    </recommendedName>
</protein>
<feature type="transmembrane region" description="Helical" evidence="7">
    <location>
        <begin position="37"/>
        <end position="62"/>
    </location>
</feature>
<name>A0A382Q2B8_9ZZZZ</name>
<organism evidence="9">
    <name type="scientific">marine metagenome</name>
    <dbReference type="NCBI Taxonomy" id="408172"/>
    <lineage>
        <taxon>unclassified sequences</taxon>
        <taxon>metagenomes</taxon>
        <taxon>ecological metagenomes</taxon>
    </lineage>
</organism>
<dbReference type="InterPro" id="IPR013525">
    <property type="entry name" value="ABC2_TM"/>
</dbReference>
<dbReference type="Pfam" id="PF01061">
    <property type="entry name" value="ABC2_membrane"/>
    <property type="match status" value="1"/>
</dbReference>
<dbReference type="GO" id="GO:0015920">
    <property type="term" value="P:lipopolysaccharide transport"/>
    <property type="evidence" value="ECO:0007669"/>
    <property type="project" value="TreeGrafter"/>
</dbReference>
<proteinExistence type="predicted"/>
<keyword evidence="6 7" id="KW-0472">Membrane</keyword>
<feature type="transmembrane region" description="Helical" evidence="7">
    <location>
        <begin position="6"/>
        <end position="25"/>
    </location>
</feature>
<evidence type="ECO:0000256" key="3">
    <source>
        <dbReference type="ARBA" id="ARBA00022475"/>
    </source>
</evidence>
<gene>
    <name evidence="9" type="ORF">METZ01_LOCUS331225</name>
</gene>
<evidence type="ECO:0000256" key="1">
    <source>
        <dbReference type="ARBA" id="ARBA00004429"/>
    </source>
</evidence>
<dbReference type="AlphaFoldDB" id="A0A382Q2B8"/>
<keyword evidence="3" id="KW-1003">Cell membrane</keyword>
<evidence type="ECO:0000313" key="9">
    <source>
        <dbReference type="EMBL" id="SVC78371.1"/>
    </source>
</evidence>
<dbReference type="GO" id="GO:0140359">
    <property type="term" value="F:ABC-type transporter activity"/>
    <property type="evidence" value="ECO:0007669"/>
    <property type="project" value="InterPro"/>
</dbReference>
<evidence type="ECO:0000256" key="6">
    <source>
        <dbReference type="ARBA" id="ARBA00023136"/>
    </source>
</evidence>
<evidence type="ECO:0000256" key="5">
    <source>
        <dbReference type="ARBA" id="ARBA00022989"/>
    </source>
</evidence>
<evidence type="ECO:0000256" key="7">
    <source>
        <dbReference type="SAM" id="Phobius"/>
    </source>
</evidence>
<feature type="transmembrane region" description="Helical" evidence="7">
    <location>
        <begin position="68"/>
        <end position="87"/>
    </location>
</feature>
<dbReference type="PANTHER" id="PTHR30413:SF8">
    <property type="entry name" value="TRANSPORT PERMEASE PROTEIN"/>
    <property type="match status" value="1"/>
</dbReference>
<evidence type="ECO:0000259" key="8">
    <source>
        <dbReference type="Pfam" id="PF01061"/>
    </source>
</evidence>
<accession>A0A382Q2B8</accession>
<keyword evidence="4 7" id="KW-0812">Transmembrane</keyword>
<reference evidence="9" key="1">
    <citation type="submission" date="2018-05" db="EMBL/GenBank/DDBJ databases">
        <authorList>
            <person name="Lanie J.A."/>
            <person name="Ng W.-L."/>
            <person name="Kazmierczak K.M."/>
            <person name="Andrzejewski T.M."/>
            <person name="Davidsen T.M."/>
            <person name="Wayne K.J."/>
            <person name="Tettelin H."/>
            <person name="Glass J.I."/>
            <person name="Rusch D."/>
            <person name="Podicherti R."/>
            <person name="Tsui H.-C.T."/>
            <person name="Winkler M.E."/>
        </authorList>
    </citation>
    <scope>NUCLEOTIDE SEQUENCE</scope>
</reference>
<dbReference type="PANTHER" id="PTHR30413">
    <property type="entry name" value="INNER MEMBRANE TRANSPORT PERMEASE"/>
    <property type="match status" value="1"/>
</dbReference>